<evidence type="ECO:0000313" key="2">
    <source>
        <dbReference type="EMBL" id="GBM92504.1"/>
    </source>
</evidence>
<dbReference type="Proteomes" id="UP000499080">
    <property type="component" value="Unassembled WGS sequence"/>
</dbReference>
<feature type="compositionally biased region" description="Low complexity" evidence="1">
    <location>
        <begin position="17"/>
        <end position="32"/>
    </location>
</feature>
<protein>
    <recommendedName>
        <fullName evidence="4">PiggyBac transposable element-derived protein 4 C-terminal zinc-ribbon domain-containing protein</fullName>
    </recommendedName>
</protein>
<evidence type="ECO:0008006" key="4">
    <source>
        <dbReference type="Google" id="ProtNLM"/>
    </source>
</evidence>
<feature type="region of interest" description="Disordered" evidence="1">
    <location>
        <begin position="15"/>
        <end position="35"/>
    </location>
</feature>
<sequence>MELVEKLIAENHYDEFSATSGRPSSSPSPLRLTSRHFPDVIPATGEKTNPTRQCALCSAKRDSRGKPARKETRYQCTGCQVSLCCPLFQKLSYKD</sequence>
<accession>A0A4Y2JRC3</accession>
<dbReference type="OrthoDB" id="6146839at2759"/>
<organism evidence="2 3">
    <name type="scientific">Araneus ventricosus</name>
    <name type="common">Orbweaver spider</name>
    <name type="synonym">Epeira ventricosa</name>
    <dbReference type="NCBI Taxonomy" id="182803"/>
    <lineage>
        <taxon>Eukaryota</taxon>
        <taxon>Metazoa</taxon>
        <taxon>Ecdysozoa</taxon>
        <taxon>Arthropoda</taxon>
        <taxon>Chelicerata</taxon>
        <taxon>Arachnida</taxon>
        <taxon>Araneae</taxon>
        <taxon>Araneomorphae</taxon>
        <taxon>Entelegynae</taxon>
        <taxon>Araneoidea</taxon>
        <taxon>Araneidae</taxon>
        <taxon>Araneus</taxon>
    </lineage>
</organism>
<dbReference type="EMBL" id="BGPR01003796">
    <property type="protein sequence ID" value="GBM92504.1"/>
    <property type="molecule type" value="Genomic_DNA"/>
</dbReference>
<gene>
    <name evidence="2" type="ORF">AVEN_123165_1</name>
</gene>
<evidence type="ECO:0000313" key="3">
    <source>
        <dbReference type="Proteomes" id="UP000499080"/>
    </source>
</evidence>
<reference evidence="2 3" key="1">
    <citation type="journal article" date="2019" name="Sci. Rep.">
        <title>Orb-weaving spider Araneus ventricosus genome elucidates the spidroin gene catalogue.</title>
        <authorList>
            <person name="Kono N."/>
            <person name="Nakamura H."/>
            <person name="Ohtoshi R."/>
            <person name="Moran D.A.P."/>
            <person name="Shinohara A."/>
            <person name="Yoshida Y."/>
            <person name="Fujiwara M."/>
            <person name="Mori M."/>
            <person name="Tomita M."/>
            <person name="Arakawa K."/>
        </authorList>
    </citation>
    <scope>NUCLEOTIDE SEQUENCE [LARGE SCALE GENOMIC DNA]</scope>
</reference>
<dbReference type="AlphaFoldDB" id="A0A4Y2JRC3"/>
<comment type="caution">
    <text evidence="2">The sequence shown here is derived from an EMBL/GenBank/DDBJ whole genome shotgun (WGS) entry which is preliminary data.</text>
</comment>
<name>A0A4Y2JRC3_ARAVE</name>
<keyword evidence="3" id="KW-1185">Reference proteome</keyword>
<evidence type="ECO:0000256" key="1">
    <source>
        <dbReference type="SAM" id="MobiDB-lite"/>
    </source>
</evidence>
<proteinExistence type="predicted"/>